<evidence type="ECO:0000313" key="1">
    <source>
        <dbReference type="EMBL" id="BES99061.1"/>
    </source>
</evidence>
<dbReference type="Proteomes" id="UP001307889">
    <property type="component" value="Chromosome 10"/>
</dbReference>
<organism evidence="1 2">
    <name type="scientific">Nesidiocoris tenuis</name>
    <dbReference type="NCBI Taxonomy" id="355587"/>
    <lineage>
        <taxon>Eukaryota</taxon>
        <taxon>Metazoa</taxon>
        <taxon>Ecdysozoa</taxon>
        <taxon>Arthropoda</taxon>
        <taxon>Hexapoda</taxon>
        <taxon>Insecta</taxon>
        <taxon>Pterygota</taxon>
        <taxon>Neoptera</taxon>
        <taxon>Paraneoptera</taxon>
        <taxon>Hemiptera</taxon>
        <taxon>Heteroptera</taxon>
        <taxon>Panheteroptera</taxon>
        <taxon>Cimicomorpha</taxon>
        <taxon>Miridae</taxon>
        <taxon>Dicyphina</taxon>
        <taxon>Nesidiocoris</taxon>
    </lineage>
</organism>
<evidence type="ECO:0000313" key="2">
    <source>
        <dbReference type="Proteomes" id="UP001307889"/>
    </source>
</evidence>
<dbReference type="EMBL" id="AP028918">
    <property type="protein sequence ID" value="BES99061.1"/>
    <property type="molecule type" value="Genomic_DNA"/>
</dbReference>
<keyword evidence="2" id="KW-1185">Reference proteome</keyword>
<sequence>MPAVAVTPTPILRSPKLHSGCTGEPPTIAFQDARNAVDAVRPCNLMTREDRRGKVHYFQAYQLYERMYPKFQPRKVPLAC</sequence>
<protein>
    <submittedName>
        <fullName evidence="1">Uncharacterized protein</fullName>
    </submittedName>
</protein>
<gene>
    <name evidence="1" type="ORF">NTJ_11877</name>
</gene>
<proteinExistence type="predicted"/>
<reference evidence="1 2" key="1">
    <citation type="submission" date="2023-09" db="EMBL/GenBank/DDBJ databases">
        <title>Nesidiocoris tenuis whole genome shotgun sequence.</title>
        <authorList>
            <person name="Shibata T."/>
            <person name="Shimoda M."/>
            <person name="Kobayashi T."/>
            <person name="Uehara T."/>
        </authorList>
    </citation>
    <scope>NUCLEOTIDE SEQUENCE [LARGE SCALE GENOMIC DNA]</scope>
    <source>
        <strain evidence="1 2">Japan</strain>
    </source>
</reference>
<name>A0ABN7B7D2_9HEMI</name>
<accession>A0ABN7B7D2</accession>